<dbReference type="AlphaFoldDB" id="A0A1Q3B0M5"/>
<reference evidence="2" key="1">
    <citation type="submission" date="2016-04" db="EMBL/GenBank/DDBJ databases">
        <title>Cephalotus genome sequencing.</title>
        <authorList>
            <person name="Fukushima K."/>
            <person name="Hasebe M."/>
            <person name="Fang X."/>
        </authorList>
    </citation>
    <scope>NUCLEOTIDE SEQUENCE [LARGE SCALE GENOMIC DNA]</scope>
    <source>
        <strain evidence="2">cv. St1</strain>
    </source>
</reference>
<name>A0A1Q3B0M5_CEPFO</name>
<proteinExistence type="predicted"/>
<dbReference type="Proteomes" id="UP000187406">
    <property type="component" value="Unassembled WGS sequence"/>
</dbReference>
<sequence length="66" mass="7848">MFLKERRGEGMDGRHILHFFKYEAENKKYVIWALTARILIRVASLVYLLPPAFLEQRPNSWNRSGL</sequence>
<organism evidence="1 2">
    <name type="scientific">Cephalotus follicularis</name>
    <name type="common">Albany pitcher plant</name>
    <dbReference type="NCBI Taxonomy" id="3775"/>
    <lineage>
        <taxon>Eukaryota</taxon>
        <taxon>Viridiplantae</taxon>
        <taxon>Streptophyta</taxon>
        <taxon>Embryophyta</taxon>
        <taxon>Tracheophyta</taxon>
        <taxon>Spermatophyta</taxon>
        <taxon>Magnoliopsida</taxon>
        <taxon>eudicotyledons</taxon>
        <taxon>Gunneridae</taxon>
        <taxon>Pentapetalae</taxon>
        <taxon>rosids</taxon>
        <taxon>fabids</taxon>
        <taxon>Oxalidales</taxon>
        <taxon>Cephalotaceae</taxon>
        <taxon>Cephalotus</taxon>
    </lineage>
</organism>
<gene>
    <name evidence="1" type="ORF">CFOL_v3_05037</name>
</gene>
<accession>A0A1Q3B0M5</accession>
<keyword evidence="2" id="KW-1185">Reference proteome</keyword>
<evidence type="ECO:0000313" key="2">
    <source>
        <dbReference type="Proteomes" id="UP000187406"/>
    </source>
</evidence>
<evidence type="ECO:0000313" key="1">
    <source>
        <dbReference type="EMBL" id="GAV61510.1"/>
    </source>
</evidence>
<protein>
    <submittedName>
        <fullName evidence="1">Uncharacterized protein</fullName>
    </submittedName>
</protein>
<dbReference type="OrthoDB" id="206213at2759"/>
<dbReference type="EMBL" id="BDDD01000204">
    <property type="protein sequence ID" value="GAV61510.1"/>
    <property type="molecule type" value="Genomic_DNA"/>
</dbReference>
<dbReference type="STRING" id="3775.A0A1Q3B0M5"/>
<comment type="caution">
    <text evidence="1">The sequence shown here is derived from an EMBL/GenBank/DDBJ whole genome shotgun (WGS) entry which is preliminary data.</text>
</comment>
<dbReference type="InParanoid" id="A0A1Q3B0M5"/>